<dbReference type="PANTHER" id="PTHR13234:SF71">
    <property type="entry name" value="GAMMA-INTERFERON-INDUCIBLE LYSOSOMAL THIOL REDUCTASE-LIKE PROTEIN"/>
    <property type="match status" value="1"/>
</dbReference>
<keyword evidence="3" id="KW-0812">Transmembrane</keyword>
<dbReference type="Proteomes" id="UP001461498">
    <property type="component" value="Unassembled WGS sequence"/>
</dbReference>
<dbReference type="Pfam" id="PF03227">
    <property type="entry name" value="GILT"/>
    <property type="match status" value="1"/>
</dbReference>
<evidence type="ECO:0000256" key="2">
    <source>
        <dbReference type="ARBA" id="ARBA00023180"/>
    </source>
</evidence>
<keyword evidence="5" id="KW-1185">Reference proteome</keyword>
<evidence type="ECO:0000313" key="5">
    <source>
        <dbReference type="Proteomes" id="UP001461498"/>
    </source>
</evidence>
<dbReference type="EMBL" id="JAPXFL010000013">
    <property type="protein sequence ID" value="KAK9497946.1"/>
    <property type="molecule type" value="Genomic_DNA"/>
</dbReference>
<sequence length="245" mass="28257">MFVSKFFRARLIIFTFLMLFLWITYYYTFRNSNITSVKDTTGVIDLVPEMAGHVMNFNLPSLVLVTVFYECLCPDSRSFFVNQLLPVMELIPEYIKIDLIPYGKASTEVLENGVYKFKCQHGPLECLGNKIHACTLINIKDDLTKVKVTTCMINDNYNAQEIGKKCCEEYKINWFKVETCALGTEGELLLKEHGDRTHALSPKISFIPTILLNKERSNQIEILKNFKNEVCTHLKKIPKPPKHCE</sequence>
<comment type="similarity">
    <text evidence="1">Belongs to the GILT family.</text>
</comment>
<evidence type="ECO:0000313" key="4">
    <source>
        <dbReference type="EMBL" id="KAK9497946.1"/>
    </source>
</evidence>
<reference evidence="4 5" key="1">
    <citation type="submission" date="2022-12" db="EMBL/GenBank/DDBJ databases">
        <title>Chromosome-level genome assembly of true bugs.</title>
        <authorList>
            <person name="Ma L."/>
            <person name="Li H."/>
        </authorList>
    </citation>
    <scope>NUCLEOTIDE SEQUENCE [LARGE SCALE GENOMIC DNA]</scope>
    <source>
        <strain evidence="4">Lab_2022b</strain>
    </source>
</reference>
<evidence type="ECO:0000256" key="3">
    <source>
        <dbReference type="SAM" id="Phobius"/>
    </source>
</evidence>
<name>A0AAW1CGE6_9HEMI</name>
<proteinExistence type="inferred from homology"/>
<accession>A0AAW1CGE6</accession>
<evidence type="ECO:0000256" key="1">
    <source>
        <dbReference type="ARBA" id="ARBA00005679"/>
    </source>
</evidence>
<organism evidence="4 5">
    <name type="scientific">Rhynocoris fuscipes</name>
    <dbReference type="NCBI Taxonomy" id="488301"/>
    <lineage>
        <taxon>Eukaryota</taxon>
        <taxon>Metazoa</taxon>
        <taxon>Ecdysozoa</taxon>
        <taxon>Arthropoda</taxon>
        <taxon>Hexapoda</taxon>
        <taxon>Insecta</taxon>
        <taxon>Pterygota</taxon>
        <taxon>Neoptera</taxon>
        <taxon>Paraneoptera</taxon>
        <taxon>Hemiptera</taxon>
        <taxon>Heteroptera</taxon>
        <taxon>Panheteroptera</taxon>
        <taxon>Cimicomorpha</taxon>
        <taxon>Reduviidae</taxon>
        <taxon>Harpactorinae</taxon>
        <taxon>Harpactorini</taxon>
        <taxon>Rhynocoris</taxon>
    </lineage>
</organism>
<gene>
    <name evidence="4" type="ORF">O3M35_003841</name>
</gene>
<keyword evidence="2" id="KW-0325">Glycoprotein</keyword>
<comment type="caution">
    <text evidence="4">The sequence shown here is derived from an EMBL/GenBank/DDBJ whole genome shotgun (WGS) entry which is preliminary data.</text>
</comment>
<dbReference type="GO" id="GO:0016671">
    <property type="term" value="F:oxidoreductase activity, acting on a sulfur group of donors, disulfide as acceptor"/>
    <property type="evidence" value="ECO:0007669"/>
    <property type="project" value="InterPro"/>
</dbReference>
<feature type="transmembrane region" description="Helical" evidence="3">
    <location>
        <begin position="7"/>
        <end position="27"/>
    </location>
</feature>
<keyword evidence="3" id="KW-0472">Membrane</keyword>
<keyword evidence="3" id="KW-1133">Transmembrane helix</keyword>
<dbReference type="AlphaFoldDB" id="A0AAW1CGE6"/>
<dbReference type="PANTHER" id="PTHR13234">
    <property type="entry name" value="GAMMA-INTERFERON INDUCIBLE LYSOSOMAL THIOL REDUCTASE GILT"/>
    <property type="match status" value="1"/>
</dbReference>
<protein>
    <submittedName>
        <fullName evidence="4">Uncharacterized protein</fullName>
    </submittedName>
</protein>
<dbReference type="InterPro" id="IPR004911">
    <property type="entry name" value="Interferon-induced_GILT"/>
</dbReference>